<dbReference type="RefSeq" id="WP_011176791.1">
    <property type="nucleotide sequence ID" value="NC_005871.1"/>
</dbReference>
<dbReference type="AlphaFoldDB" id="Q6LW77"/>
<evidence type="ECO:0000313" key="2">
    <source>
        <dbReference type="Proteomes" id="UP000000593"/>
    </source>
</evidence>
<proteinExistence type="predicted"/>
<name>Q6LW77_PHOPR</name>
<accession>Q6LW77</accession>
<dbReference type="HOGENOM" id="CLU_468384_0_0_6"/>
<dbReference type="EMBL" id="CR377818">
    <property type="protein sequence ID" value="CAG17995.1"/>
    <property type="molecule type" value="Genomic_DNA"/>
</dbReference>
<keyword evidence="1" id="KW-0614">Plasmid</keyword>
<evidence type="ECO:0000313" key="1">
    <source>
        <dbReference type="EMBL" id="CAG17995.1"/>
    </source>
</evidence>
<geneLocation type="plasmid" evidence="1 2">
    <name>pPBPR1</name>
</geneLocation>
<dbReference type="Proteomes" id="UP000000593">
    <property type="component" value="Plasmid pPBPR1"/>
</dbReference>
<keyword evidence="2" id="KW-1185">Reference proteome</keyword>
<organism evidence="1 2">
    <name type="scientific">Photobacterium profundum (strain SS9)</name>
    <dbReference type="NCBI Taxonomy" id="298386"/>
    <lineage>
        <taxon>Bacteria</taxon>
        <taxon>Pseudomonadati</taxon>
        <taxon>Pseudomonadota</taxon>
        <taxon>Gammaproteobacteria</taxon>
        <taxon>Vibrionales</taxon>
        <taxon>Vibrionaceae</taxon>
        <taxon>Photobacterium</taxon>
    </lineage>
</organism>
<protein>
    <submittedName>
        <fullName evidence="1">Uncharacterized protein</fullName>
    </submittedName>
</protein>
<dbReference type="KEGG" id="ppr:PBPRC0057"/>
<gene>
    <name evidence="1" type="ordered locus">PBPRC0057</name>
</gene>
<sequence length="582" mass="67814">MSEKAYNLTELEDKLRPLFEAGIAYNLMLLDECIDLNKVNKLEDLLHKLEPSSKPKVTEIINTIFEHKLPLKKNKILSKLEIDSSNEIFEHIEYIYSHFPSWHWDLYQKKTRETINPKFLLSLYFKIRKIFDNSKQKKINPHIPHNLNEALNLLYRLNYALTINMVSVINSGYNNQTSLYECHILYNKHNTTRAKALRVSLANIKSNNPLSLVKHQPLKGKKLPDWEKVLVTLSCLQSGMSNSEFLKAHLKSIPKMYWNSYIEPSILTHHRKHLAKCKNSLKSFYYTQDLNTESSHKTNQDTAEMVVRTTIANLSKAYAIMINYSDFIIELTSFSHRILNHLNNKHMIHYFLNKISSTDISTKHGYAELDDLINIDLKEFIRIEYQALSSLLSYNFPSTCWGYFIIDGFIPPPMKLLAEYVSIKEKCNKKFSSLKHEQIENFKEESIYESSSAMVNILRTVFQPILPSWIMLKTTPSFTVYDKDNLDMEVKLNLALTFEEGRFNINLDNPSFSFVKLEELLIGLAYQYQNSIITPKLSMDKFMTTLDSCYKEPINNGKLKRGKKSAEEFLNHFNEGDYSKGI</sequence>
<reference evidence="2" key="1">
    <citation type="journal article" date="2005" name="Science">
        <title>Life at depth: Photobacterium profundum genome sequence and expression analysis.</title>
        <authorList>
            <person name="Vezzi A."/>
            <person name="Campanaro S."/>
            <person name="D'Angelo M."/>
            <person name="Simonato F."/>
            <person name="Vitulo N."/>
            <person name="Lauro F.M."/>
            <person name="Cestaro A."/>
            <person name="Malacrida G."/>
            <person name="Simionati B."/>
            <person name="Cannata N."/>
            <person name="Romualdi C."/>
            <person name="Bartlett D.H."/>
            <person name="Valle G."/>
        </authorList>
    </citation>
    <scope>NUCLEOTIDE SEQUENCE [LARGE SCALE GENOMIC DNA]</scope>
    <source>
        <strain evidence="2">ATCC BAA-1253 / SS9</strain>
    </source>
</reference>